<dbReference type="InterPro" id="IPR057436">
    <property type="entry name" value="5TMH_Lnb"/>
</dbReference>
<dbReference type="EMBL" id="DXEN01000023">
    <property type="protein sequence ID" value="HIX85749.1"/>
    <property type="molecule type" value="Genomic_DNA"/>
</dbReference>
<proteinExistence type="predicted"/>
<keyword evidence="1" id="KW-0812">Transmembrane</keyword>
<dbReference type="Pfam" id="PF25221">
    <property type="entry name" value="5TMH_Lnb"/>
    <property type="match status" value="1"/>
</dbReference>
<reference evidence="4" key="1">
    <citation type="journal article" date="2021" name="PeerJ">
        <title>Extensive microbial diversity within the chicken gut microbiome revealed by metagenomics and culture.</title>
        <authorList>
            <person name="Gilroy R."/>
            <person name="Ravi A."/>
            <person name="Getino M."/>
            <person name="Pursley I."/>
            <person name="Horton D.L."/>
            <person name="Alikhan N.F."/>
            <person name="Baker D."/>
            <person name="Gharbi K."/>
            <person name="Hall N."/>
            <person name="Watson M."/>
            <person name="Adriaenssens E.M."/>
            <person name="Foster-Nyarko E."/>
            <person name="Jarju S."/>
            <person name="Secka A."/>
            <person name="Antonio M."/>
            <person name="Oren A."/>
            <person name="Chaudhuri R.R."/>
            <person name="La Ragione R."/>
            <person name="Hildebrand F."/>
            <person name="Pallen M.J."/>
        </authorList>
    </citation>
    <scope>NUCLEOTIDE SEQUENCE</scope>
    <source>
        <strain evidence="4">ChiHecec2B26-12326</strain>
    </source>
</reference>
<evidence type="ECO:0000313" key="5">
    <source>
        <dbReference type="Proteomes" id="UP000823847"/>
    </source>
</evidence>
<feature type="domain" description="Lnb-like transmembrane" evidence="3">
    <location>
        <begin position="266"/>
        <end position="399"/>
    </location>
</feature>
<evidence type="ECO:0000259" key="2">
    <source>
        <dbReference type="Pfam" id="PF13387"/>
    </source>
</evidence>
<reference evidence="4" key="2">
    <citation type="submission" date="2021-04" db="EMBL/GenBank/DDBJ databases">
        <authorList>
            <person name="Gilroy R."/>
        </authorList>
    </citation>
    <scope>NUCLEOTIDE SEQUENCE</scope>
    <source>
        <strain evidence="4">ChiHecec2B26-12326</strain>
    </source>
</reference>
<keyword evidence="1" id="KW-1133">Transmembrane helix</keyword>
<evidence type="ECO:0000259" key="3">
    <source>
        <dbReference type="Pfam" id="PF25221"/>
    </source>
</evidence>
<dbReference type="Proteomes" id="UP000823847">
    <property type="component" value="Unassembled WGS sequence"/>
</dbReference>
<organism evidence="4 5">
    <name type="scientific">Candidatus Parabacteroides intestinigallinarum</name>
    <dbReference type="NCBI Taxonomy" id="2838722"/>
    <lineage>
        <taxon>Bacteria</taxon>
        <taxon>Pseudomonadati</taxon>
        <taxon>Bacteroidota</taxon>
        <taxon>Bacteroidia</taxon>
        <taxon>Bacteroidales</taxon>
        <taxon>Tannerellaceae</taxon>
        <taxon>Parabacteroides</taxon>
    </lineage>
</organism>
<evidence type="ECO:0000313" key="4">
    <source>
        <dbReference type="EMBL" id="HIX85749.1"/>
    </source>
</evidence>
<comment type="caution">
    <text evidence="4">The sequence shown here is derived from an EMBL/GenBank/DDBJ whole genome shotgun (WGS) entry which is preliminary data.</text>
</comment>
<keyword evidence="1" id="KW-0472">Membrane</keyword>
<feature type="transmembrane region" description="Helical" evidence="1">
    <location>
        <begin position="267"/>
        <end position="287"/>
    </location>
</feature>
<gene>
    <name evidence="4" type="ORF">H9848_03970</name>
</gene>
<dbReference type="InterPro" id="IPR025178">
    <property type="entry name" value="Lnb_N"/>
</dbReference>
<evidence type="ECO:0000256" key="1">
    <source>
        <dbReference type="SAM" id="Phobius"/>
    </source>
</evidence>
<feature type="transmembrane region" description="Helical" evidence="1">
    <location>
        <begin position="354"/>
        <end position="375"/>
    </location>
</feature>
<accession>A0A9D2BNX4</accession>
<sequence>MPLLNKNIFGNAGKIVFLFLFGLLSLTATAQPRLSDEARVSLLTSAPYDEEVFTVYGHAALRVYDPALGIDYIFNYGIFDFSKPNFVYRFAKGETDYQLGAARFADYVVEYQMRGSDITEQVLNLTTEEKERIWEALLVNYRPENRVYRYNFFFDNCATRPAAIIEKQVNGTIDYQYPYAPHTFRELINHCSRNHPWLTFGCDLALGSPTDRLATPHEMMFLPSYLKEAFSRAVVTRPDGSIRALVGETNLIEAVEPDEPEKDIWDILTPNLCAWLFLGIFLALTGIEWHRRAYFPPADILLFLLAGAGGIVITFLGFISEHPCTWPNWSILWLHPLHLVAVILFCVKKLKKAAYYYHFINFATLTLMLLAWTFIPQHLNNAFIPLVATLWLRSGWGVYRKKWKFG</sequence>
<feature type="transmembrane region" description="Helical" evidence="1">
    <location>
        <begin position="326"/>
        <end position="347"/>
    </location>
</feature>
<dbReference type="AlphaFoldDB" id="A0A9D2BNX4"/>
<name>A0A9D2BNX4_9BACT</name>
<dbReference type="Pfam" id="PF13387">
    <property type="entry name" value="Lnb_N"/>
    <property type="match status" value="1"/>
</dbReference>
<feature type="domain" description="Lnb N-terminal periplasmic" evidence="2">
    <location>
        <begin position="40"/>
        <end position="188"/>
    </location>
</feature>
<feature type="transmembrane region" description="Helical" evidence="1">
    <location>
        <begin position="299"/>
        <end position="320"/>
    </location>
</feature>
<protein>
    <submittedName>
        <fullName evidence="4">DUF4105 domain-containing protein</fullName>
    </submittedName>
</protein>